<dbReference type="InterPro" id="IPR043472">
    <property type="entry name" value="Macro_dom-like"/>
</dbReference>
<dbReference type="CDD" id="cd02905">
    <property type="entry name" value="Macro_GDAP2-like"/>
    <property type="match status" value="1"/>
</dbReference>
<evidence type="ECO:0000256" key="1">
    <source>
        <dbReference type="ARBA" id="ARBA00008355"/>
    </source>
</evidence>
<dbReference type="SUPFAM" id="SSF52087">
    <property type="entry name" value="CRAL/TRIO domain"/>
    <property type="match status" value="1"/>
</dbReference>
<dbReference type="SUPFAM" id="SSF52949">
    <property type="entry name" value="Macro domain-like"/>
    <property type="match status" value="1"/>
</dbReference>
<gene>
    <name evidence="5" type="ORF">CYY_005567</name>
</gene>
<feature type="domain" description="CRAL-TRIO" evidence="3">
    <location>
        <begin position="409"/>
        <end position="566"/>
    </location>
</feature>
<sequence>MDPTKVINYNSLTSWDQYEEKSRRKTILRNSNTTTTSSTNSNSSTSNNTTTTTTTATTTSTTTTITNNENGANKSIPPFLMDEKINKKLVIWYGDLWRLNVDCIVYSNNPTLSDRTGVSDVIFKYGGSEMLSDVRKNGFECRYGEAIITSAGRLPCKYVVHTVCPSYNAKYLSAAENALNSCYRSAFHLGMENHSKSIAFACLHTETRSYPTSNGTHIALRTLRRLLEKPFSADMQKVVLVIDNITNMEIYQKLLPLYFPRTRAEELNSLNSLPVDIGDENGEATEEDRRIRIIETPSILFRNPDLDEEEEDQNNHLSNMLTKNYLSKSIEEAESIEDIDRIINPFSNESLSGNGHNGTGGRVTHKNSFIFKKEDPDIAKRKNLKSVAAANDSGERMKAQLTNYIMRSKVEDLSHIAKLNFAHQSLDEQGKSLLVIIGFHLNYNDKQLLDHALVYIIKTIELIIQKGNPFSILYFHSNMSSRSSPDFSWLKHLLEIFNLKYTSYLNDFHIIHPTWLLKATLAVSKAFFGEKIFSKMIYHDNLNQLKKTMTNCNIPKSIFSYEFENNHITDFSFETLNESM</sequence>
<comment type="caution">
    <text evidence="5">The sequence shown here is derived from an EMBL/GenBank/DDBJ whole genome shotgun (WGS) entry which is preliminary data.</text>
</comment>
<reference evidence="5" key="1">
    <citation type="submission" date="2020-01" db="EMBL/GenBank/DDBJ databases">
        <title>Development of genomics and gene disruption for Polysphondylium violaceum indicates a role for the polyketide synthase stlB in stalk morphogenesis.</title>
        <authorList>
            <person name="Narita B."/>
            <person name="Kawabe Y."/>
            <person name="Kin K."/>
            <person name="Saito T."/>
            <person name="Gibbs R."/>
            <person name="Kuspa A."/>
            <person name="Muzny D."/>
            <person name="Queller D."/>
            <person name="Richards S."/>
            <person name="Strassman J."/>
            <person name="Sucgang R."/>
            <person name="Worley K."/>
            <person name="Schaap P."/>
        </authorList>
    </citation>
    <scope>NUCLEOTIDE SEQUENCE</scope>
    <source>
        <strain evidence="5">QSvi11</strain>
    </source>
</reference>
<dbReference type="AlphaFoldDB" id="A0A8J4US36"/>
<dbReference type="OrthoDB" id="365077at2759"/>
<dbReference type="InterPro" id="IPR001251">
    <property type="entry name" value="CRAL-TRIO_dom"/>
</dbReference>
<accession>A0A8J4US36</accession>
<dbReference type="PANTHER" id="PTHR11106:SF72">
    <property type="entry name" value="GANGLIOSIDE-INDUCED DIFFERENTIATION-ASSOCIATED PROTEIN 2"/>
    <property type="match status" value="1"/>
</dbReference>
<evidence type="ECO:0000256" key="2">
    <source>
        <dbReference type="SAM" id="MobiDB-lite"/>
    </source>
</evidence>
<dbReference type="InterPro" id="IPR002589">
    <property type="entry name" value="Macro_dom"/>
</dbReference>
<evidence type="ECO:0008006" key="7">
    <source>
        <dbReference type="Google" id="ProtNLM"/>
    </source>
</evidence>
<dbReference type="PROSITE" id="PS50191">
    <property type="entry name" value="CRAL_TRIO"/>
    <property type="match status" value="1"/>
</dbReference>
<dbReference type="Gene3D" id="3.40.525.10">
    <property type="entry name" value="CRAL-TRIO lipid binding domain"/>
    <property type="match status" value="1"/>
</dbReference>
<dbReference type="EMBL" id="AJWJ01000225">
    <property type="protein sequence ID" value="KAF2073126.1"/>
    <property type="molecule type" value="Genomic_DNA"/>
</dbReference>
<evidence type="ECO:0000259" key="4">
    <source>
        <dbReference type="PROSITE" id="PS51154"/>
    </source>
</evidence>
<dbReference type="PANTHER" id="PTHR11106">
    <property type="entry name" value="GANGLIOSIDE INDUCED DIFFERENTIATION ASSOCIATED PROTEIN 2-RELATED"/>
    <property type="match status" value="1"/>
</dbReference>
<proteinExistence type="inferred from homology"/>
<organism evidence="5 6">
    <name type="scientific">Polysphondylium violaceum</name>
    <dbReference type="NCBI Taxonomy" id="133409"/>
    <lineage>
        <taxon>Eukaryota</taxon>
        <taxon>Amoebozoa</taxon>
        <taxon>Evosea</taxon>
        <taxon>Eumycetozoa</taxon>
        <taxon>Dictyostelia</taxon>
        <taxon>Dictyosteliales</taxon>
        <taxon>Dictyosteliaceae</taxon>
        <taxon>Polysphondylium</taxon>
    </lineage>
</organism>
<keyword evidence="6" id="KW-1185">Reference proteome</keyword>
<dbReference type="InterPro" id="IPR035793">
    <property type="entry name" value="Macro_GDAP2"/>
</dbReference>
<dbReference type="SMART" id="SM00506">
    <property type="entry name" value="A1pp"/>
    <property type="match status" value="1"/>
</dbReference>
<feature type="region of interest" description="Disordered" evidence="2">
    <location>
        <begin position="23"/>
        <end position="77"/>
    </location>
</feature>
<dbReference type="PROSITE" id="PS51154">
    <property type="entry name" value="MACRO"/>
    <property type="match status" value="1"/>
</dbReference>
<feature type="compositionally biased region" description="Low complexity" evidence="2">
    <location>
        <begin position="30"/>
        <end position="68"/>
    </location>
</feature>
<dbReference type="Proteomes" id="UP000695562">
    <property type="component" value="Unassembled WGS sequence"/>
</dbReference>
<comment type="similarity">
    <text evidence="1">Belongs to the GDAP2 family.</text>
</comment>
<evidence type="ECO:0000313" key="5">
    <source>
        <dbReference type="EMBL" id="KAF2073126.1"/>
    </source>
</evidence>
<evidence type="ECO:0000313" key="6">
    <source>
        <dbReference type="Proteomes" id="UP000695562"/>
    </source>
</evidence>
<dbReference type="Pfam" id="PF13716">
    <property type="entry name" value="CRAL_TRIO_2"/>
    <property type="match status" value="1"/>
</dbReference>
<dbReference type="Pfam" id="PF01661">
    <property type="entry name" value="Macro"/>
    <property type="match status" value="1"/>
</dbReference>
<dbReference type="InterPro" id="IPR036865">
    <property type="entry name" value="CRAL-TRIO_dom_sf"/>
</dbReference>
<evidence type="ECO:0000259" key="3">
    <source>
        <dbReference type="PROSITE" id="PS50191"/>
    </source>
</evidence>
<name>A0A8J4US36_9MYCE</name>
<dbReference type="CDD" id="cd00170">
    <property type="entry name" value="SEC14"/>
    <property type="match status" value="1"/>
</dbReference>
<protein>
    <recommendedName>
        <fullName evidence="7">Ganglioside induced differentiation associated protein 2</fullName>
    </recommendedName>
</protein>
<dbReference type="Gene3D" id="3.40.220.10">
    <property type="entry name" value="Leucine Aminopeptidase, subunit E, domain 1"/>
    <property type="match status" value="1"/>
</dbReference>
<feature type="domain" description="Macro" evidence="4">
    <location>
        <begin position="76"/>
        <end position="259"/>
    </location>
</feature>